<evidence type="ECO:0000256" key="4">
    <source>
        <dbReference type="ARBA" id="ARBA00023002"/>
    </source>
</evidence>
<dbReference type="InterPro" id="IPR006076">
    <property type="entry name" value="FAD-dep_OxRdtase"/>
</dbReference>
<name>A0A5M9QRT4_9HELI</name>
<comment type="caution">
    <text evidence="6">The sequence shown here is derived from an EMBL/GenBank/DDBJ whole genome shotgun (WGS) entry which is preliminary data.</text>
</comment>
<dbReference type="EMBL" id="VXKE01000007">
    <property type="protein sequence ID" value="KAA8710432.1"/>
    <property type="molecule type" value="Genomic_DNA"/>
</dbReference>
<dbReference type="PANTHER" id="PTHR10961:SF7">
    <property type="entry name" value="FAD DEPENDENT OXIDOREDUCTASE DOMAIN-CONTAINING PROTEIN"/>
    <property type="match status" value="1"/>
</dbReference>
<dbReference type="GO" id="GO:0005829">
    <property type="term" value="C:cytosol"/>
    <property type="evidence" value="ECO:0007669"/>
    <property type="project" value="TreeGrafter"/>
</dbReference>
<dbReference type="Gene3D" id="3.50.50.60">
    <property type="entry name" value="FAD/NAD(P)-binding domain"/>
    <property type="match status" value="1"/>
</dbReference>
<comment type="cofactor">
    <cofactor evidence="1">
        <name>FAD</name>
        <dbReference type="ChEBI" id="CHEBI:57692"/>
    </cofactor>
</comment>
<dbReference type="InterPro" id="IPR036188">
    <property type="entry name" value="FAD/NAD-bd_sf"/>
</dbReference>
<dbReference type="InterPro" id="IPR045170">
    <property type="entry name" value="MTOX"/>
</dbReference>
<dbReference type="SUPFAM" id="SSF54373">
    <property type="entry name" value="FAD-linked reductases, C-terminal domain"/>
    <property type="match status" value="1"/>
</dbReference>
<evidence type="ECO:0000313" key="7">
    <source>
        <dbReference type="Proteomes" id="UP000323707"/>
    </source>
</evidence>
<evidence type="ECO:0000259" key="5">
    <source>
        <dbReference type="Pfam" id="PF01266"/>
    </source>
</evidence>
<sequence length="373" mass="41241">MKYDVVIIGSGSVGSFAGYYASKQGLKVCLLDNFLPPHSNGSYHGDTRIFRIAYGEGEKYIPLLQRAFRLWGEFEQASGQRIFERCGVLNIGDPASEFMRNVAKSSKDFALNTTPLSPKDLSQLYGINVPSDFVGILERETGFVYSDRSVESAIRLACELGAHLLVAQITRIDKRDGIYHIHTDSSQILADKILLSAGSFASEILSVCELDLPKIPVKPKRKMLNWFDSSSYQLRDAMPAFIMEFNGDHFYGFPDFGSGVKIGLNVFGQDITTRDELGSFGDIDSDKRAISEHIREFMPHLGELSKGAVCTYAMTPDEGFVIEFIDSCMLYLGGLSHGFKFAPALGELGISALQSGELPSEICRHFSLARFDS</sequence>
<dbReference type="RefSeq" id="WP_150336943.1">
    <property type="nucleotide sequence ID" value="NZ_JAERIX010000049.1"/>
</dbReference>
<evidence type="ECO:0000256" key="3">
    <source>
        <dbReference type="ARBA" id="ARBA00022827"/>
    </source>
</evidence>
<dbReference type="PANTHER" id="PTHR10961">
    <property type="entry name" value="PEROXISOMAL SARCOSINE OXIDASE"/>
    <property type="match status" value="1"/>
</dbReference>
<dbReference type="GO" id="GO:0050660">
    <property type="term" value="F:flavin adenine dinucleotide binding"/>
    <property type="evidence" value="ECO:0007669"/>
    <property type="project" value="InterPro"/>
</dbReference>
<feature type="domain" description="FAD dependent oxidoreductase" evidence="5">
    <location>
        <begin position="4"/>
        <end position="348"/>
    </location>
</feature>
<evidence type="ECO:0000313" key="6">
    <source>
        <dbReference type="EMBL" id="KAA8710432.1"/>
    </source>
</evidence>
<keyword evidence="2" id="KW-0285">Flavoprotein</keyword>
<dbReference type="GO" id="GO:0050131">
    <property type="term" value="F:N-methyl-L-amino-acid oxidase activity"/>
    <property type="evidence" value="ECO:0007669"/>
    <property type="project" value="UniProtKB-EC"/>
</dbReference>
<dbReference type="Gene3D" id="3.30.9.10">
    <property type="entry name" value="D-Amino Acid Oxidase, subunit A, domain 2"/>
    <property type="match status" value="1"/>
</dbReference>
<dbReference type="GO" id="GO:0008115">
    <property type="term" value="F:sarcosine oxidase activity"/>
    <property type="evidence" value="ECO:0007669"/>
    <property type="project" value="TreeGrafter"/>
</dbReference>
<reference evidence="6 7" key="1">
    <citation type="submission" date="2019-09" db="EMBL/GenBank/DDBJ databases">
        <title>Draft genome sequence of various Type strains from the CCUG.</title>
        <authorList>
            <person name="Pineiro-Iglesias B."/>
            <person name="Tunovic T."/>
            <person name="Unosson C."/>
            <person name="Inganas E."/>
            <person name="Ohlen M."/>
            <person name="Cardew S."/>
            <person name="Jensie-Markopoulos S."/>
            <person name="Salva-Serra F."/>
            <person name="Jaen-Luchoro D."/>
            <person name="Karlsson R."/>
            <person name="Svensson-Stadler L."/>
            <person name="Chun J."/>
            <person name="Moore E."/>
        </authorList>
    </citation>
    <scope>NUCLEOTIDE SEQUENCE [LARGE SCALE GENOMIC DNA]</scope>
    <source>
        <strain evidence="6 7">CCUG 32756T</strain>
    </source>
</reference>
<organism evidence="6 7">
    <name type="scientific">Helicobacter canis</name>
    <dbReference type="NCBI Taxonomy" id="29419"/>
    <lineage>
        <taxon>Bacteria</taxon>
        <taxon>Pseudomonadati</taxon>
        <taxon>Campylobacterota</taxon>
        <taxon>Epsilonproteobacteria</taxon>
        <taxon>Campylobacterales</taxon>
        <taxon>Helicobacteraceae</taxon>
        <taxon>Helicobacter</taxon>
    </lineage>
</organism>
<dbReference type="SUPFAM" id="SSF51905">
    <property type="entry name" value="FAD/NAD(P)-binding domain"/>
    <property type="match status" value="1"/>
</dbReference>
<proteinExistence type="predicted"/>
<accession>A0A5M9QRT4</accession>
<evidence type="ECO:0000256" key="2">
    <source>
        <dbReference type="ARBA" id="ARBA00022630"/>
    </source>
</evidence>
<protein>
    <submittedName>
        <fullName evidence="6">N-methyl-L-tryptophan oxidase</fullName>
        <ecNumber evidence="6">1.5.3.2</ecNumber>
    </submittedName>
</protein>
<dbReference type="EC" id="1.5.3.2" evidence="6"/>
<keyword evidence="3" id="KW-0274">FAD</keyword>
<evidence type="ECO:0000256" key="1">
    <source>
        <dbReference type="ARBA" id="ARBA00001974"/>
    </source>
</evidence>
<dbReference type="Proteomes" id="UP000323707">
    <property type="component" value="Unassembled WGS sequence"/>
</dbReference>
<keyword evidence="4 6" id="KW-0560">Oxidoreductase</keyword>
<gene>
    <name evidence="6" type="primary">solA</name>
    <name evidence="6" type="ORF">F4V45_02645</name>
</gene>
<dbReference type="NCBIfam" id="NF008425">
    <property type="entry name" value="PRK11259.1"/>
    <property type="match status" value="1"/>
</dbReference>
<dbReference type="Pfam" id="PF01266">
    <property type="entry name" value="DAO"/>
    <property type="match status" value="1"/>
</dbReference>
<dbReference type="AlphaFoldDB" id="A0A5M9QRT4"/>